<name>A0AAJ4RAZ3_9EURY</name>
<evidence type="ECO:0000313" key="2">
    <source>
        <dbReference type="Proteomes" id="UP000270581"/>
    </source>
</evidence>
<dbReference type="AlphaFoldDB" id="A0AAJ4RAZ3"/>
<evidence type="ECO:0008006" key="3">
    <source>
        <dbReference type="Google" id="ProtNLM"/>
    </source>
</evidence>
<accession>A0AAJ4RAZ3</accession>
<gene>
    <name evidence="1" type="ORF">Nmn1133_05385</name>
</gene>
<keyword evidence="2" id="KW-1185">Reference proteome</keyword>
<reference evidence="1 2" key="1">
    <citation type="submission" date="2018-11" db="EMBL/GenBank/DDBJ databases">
        <title>Genome sequences of Natronomonas sp. CBA1133.</title>
        <authorList>
            <person name="Roh S.W."/>
            <person name="Cha I.-T."/>
        </authorList>
    </citation>
    <scope>NUCLEOTIDE SEQUENCE [LARGE SCALE GENOMIC DNA]</scope>
    <source>
        <strain evidence="1 2">CBA1133</strain>
    </source>
</reference>
<proteinExistence type="predicted"/>
<evidence type="ECO:0000313" key="1">
    <source>
        <dbReference type="EMBL" id="RNJ27510.1"/>
    </source>
</evidence>
<sequence>MERHHLVPEHREESPVVLVCSPCHDQLHALFTNEELIEEYHTAEKLRGADRMASYLGWIRTTNKTSIDVRTSNDVRQRR</sequence>
<organism evidence="1 2">
    <name type="scientific">Halosegnis longus</name>
    <dbReference type="NCBI Taxonomy" id="2216012"/>
    <lineage>
        <taxon>Archaea</taxon>
        <taxon>Methanobacteriati</taxon>
        <taxon>Methanobacteriota</taxon>
        <taxon>Stenosarchaea group</taxon>
        <taxon>Halobacteria</taxon>
        <taxon>Halobacteriales</taxon>
        <taxon>Natronomonadaceae</taxon>
        <taxon>Halosegnis</taxon>
    </lineage>
</organism>
<dbReference type="Proteomes" id="UP000270581">
    <property type="component" value="Unassembled WGS sequence"/>
</dbReference>
<comment type="caution">
    <text evidence="1">The sequence shown here is derived from an EMBL/GenBank/DDBJ whole genome shotgun (WGS) entry which is preliminary data.</text>
</comment>
<dbReference type="EMBL" id="RJJC01000001">
    <property type="protein sequence ID" value="RNJ27510.1"/>
    <property type="molecule type" value="Genomic_DNA"/>
</dbReference>
<protein>
    <recommendedName>
        <fullName evidence="3">HNH endonuclease</fullName>
    </recommendedName>
</protein>